<dbReference type="InterPro" id="IPR041012">
    <property type="entry name" value="GEN_chromo"/>
</dbReference>
<dbReference type="EMBL" id="JARGDH010000002">
    <property type="protein sequence ID" value="KAL0276794.1"/>
    <property type="molecule type" value="Genomic_DNA"/>
</dbReference>
<reference evidence="3" key="1">
    <citation type="journal article" date="2024" name="Gigascience">
        <title>Chromosome-level genome of the poultry shaft louse Menopon gallinae provides insight into the host-switching and adaptive evolution of parasitic lice.</title>
        <authorList>
            <person name="Xu Y."/>
            <person name="Ma L."/>
            <person name="Liu S."/>
            <person name="Liang Y."/>
            <person name="Liu Q."/>
            <person name="He Z."/>
            <person name="Tian L."/>
            <person name="Duan Y."/>
            <person name="Cai W."/>
            <person name="Li H."/>
            <person name="Song F."/>
        </authorList>
    </citation>
    <scope>NUCLEOTIDE SEQUENCE</scope>
    <source>
        <strain evidence="3">Cailab_2023a</strain>
    </source>
</reference>
<sequence length="373" mass="42548">MTELEVQGIGPELSIKYLTNFDGDILGRFRELKNDRDLELYETEKGSCKKCHHPGKQQEHTKQGCSVCGTGSACIRSDIPFSYESLSDIEKAKVDFELKIRSKIVTNPAFPDEATIAEYLNFSQEIPDLNLEWEEPNVAGFVAFMERKCNWCTCYGFEKIIPLYCRWALMNSKFTSFTPCRIVKKKVFKAVPCFDLEWSGNCLLYCDVHENTICGNSFTTVEPQTLVMNKCKEIYDEYLAELTEKEMAKKKARKKSTRKQPKKVTGSVDVDDLIKNVGQLSLKDAPSADHNRPEMDRDNDLNLDKENESLGDLKPITSEDISDISSILEDEVSFCDQSTYFDMSDILPGVQVSDYEIDESLIIDNIISRGRYH</sequence>
<dbReference type="AlphaFoldDB" id="A0AAW2I3K7"/>
<feature type="domain" description="Flap endonuclease GEN chromatin organization modifier" evidence="2">
    <location>
        <begin position="179"/>
        <end position="238"/>
    </location>
</feature>
<feature type="compositionally biased region" description="Basic and acidic residues" evidence="1">
    <location>
        <begin position="286"/>
        <end position="308"/>
    </location>
</feature>
<evidence type="ECO:0000256" key="1">
    <source>
        <dbReference type="SAM" id="MobiDB-lite"/>
    </source>
</evidence>
<feature type="region of interest" description="Disordered" evidence="1">
    <location>
        <begin position="283"/>
        <end position="314"/>
    </location>
</feature>
<organism evidence="3">
    <name type="scientific">Menopon gallinae</name>
    <name type="common">poultry shaft louse</name>
    <dbReference type="NCBI Taxonomy" id="328185"/>
    <lineage>
        <taxon>Eukaryota</taxon>
        <taxon>Metazoa</taxon>
        <taxon>Ecdysozoa</taxon>
        <taxon>Arthropoda</taxon>
        <taxon>Hexapoda</taxon>
        <taxon>Insecta</taxon>
        <taxon>Pterygota</taxon>
        <taxon>Neoptera</taxon>
        <taxon>Paraneoptera</taxon>
        <taxon>Psocodea</taxon>
        <taxon>Troctomorpha</taxon>
        <taxon>Phthiraptera</taxon>
        <taxon>Amblycera</taxon>
        <taxon>Menoponidae</taxon>
        <taxon>Menopon</taxon>
    </lineage>
</organism>
<evidence type="ECO:0000259" key="2">
    <source>
        <dbReference type="Pfam" id="PF18704"/>
    </source>
</evidence>
<accession>A0AAW2I3K7</accession>
<name>A0AAW2I3K7_9NEOP</name>
<protein>
    <recommendedName>
        <fullName evidence="2">Flap endonuclease GEN chromatin organization modifier domain-containing protein</fullName>
    </recommendedName>
</protein>
<gene>
    <name evidence="3" type="ORF">PYX00_004290</name>
</gene>
<proteinExistence type="predicted"/>
<dbReference type="Pfam" id="PF18704">
    <property type="entry name" value="Chromo_2"/>
    <property type="match status" value="1"/>
</dbReference>
<comment type="caution">
    <text evidence="3">The sequence shown here is derived from an EMBL/GenBank/DDBJ whole genome shotgun (WGS) entry which is preliminary data.</text>
</comment>
<evidence type="ECO:0000313" key="3">
    <source>
        <dbReference type="EMBL" id="KAL0276794.1"/>
    </source>
</evidence>